<dbReference type="AlphaFoldDB" id="A0A170PIL8"/>
<dbReference type="KEGG" id="pbf:CFX0092_A3045"/>
<dbReference type="InterPro" id="IPR029278">
    <property type="entry name" value="Imm26"/>
</dbReference>
<organism evidence="1 2">
    <name type="scientific">Candidatus Promineifilum breve</name>
    <dbReference type="NCBI Taxonomy" id="1806508"/>
    <lineage>
        <taxon>Bacteria</taxon>
        <taxon>Bacillati</taxon>
        <taxon>Chloroflexota</taxon>
        <taxon>Ardenticatenia</taxon>
        <taxon>Candidatus Promineifilales</taxon>
        <taxon>Candidatus Promineifilaceae</taxon>
        <taxon>Candidatus Promineifilum</taxon>
    </lineage>
</organism>
<name>A0A170PIL8_9CHLR</name>
<accession>A0A170PIL8</accession>
<reference evidence="1" key="1">
    <citation type="submission" date="2016-01" db="EMBL/GenBank/DDBJ databases">
        <authorList>
            <person name="Mcilroy J.S."/>
            <person name="Karst M S."/>
            <person name="Albertsen M."/>
        </authorList>
    </citation>
    <scope>NUCLEOTIDE SEQUENCE</scope>
    <source>
        <strain evidence="1">Cfx-K</strain>
    </source>
</reference>
<sequence>MTQGNLNDTKRHRVKPGDIFAIPLPTETFAVGIALHISKYFKNGMLAGYFDRCFLSIDAINISELEPEFAFTPNYTSKRIVALGEWPIIGYSEALLARATVPILVSVTTLFYKDEVVGQLDSIEETKDYERLAGQGKEFVEIKLRRYFQLTGCI</sequence>
<evidence type="ECO:0000313" key="2">
    <source>
        <dbReference type="Proteomes" id="UP000215027"/>
    </source>
</evidence>
<dbReference type="EMBL" id="LN890655">
    <property type="protein sequence ID" value="CUS04923.2"/>
    <property type="molecule type" value="Genomic_DNA"/>
</dbReference>
<proteinExistence type="predicted"/>
<dbReference type="Pfam" id="PF15428">
    <property type="entry name" value="Imm26"/>
    <property type="match status" value="1"/>
</dbReference>
<dbReference type="RefSeq" id="WP_095044195.1">
    <property type="nucleotide sequence ID" value="NZ_LN890655.1"/>
</dbReference>
<gene>
    <name evidence="1" type="ORF">CFX0092_A3045</name>
</gene>
<evidence type="ECO:0000313" key="1">
    <source>
        <dbReference type="EMBL" id="CUS04923.2"/>
    </source>
</evidence>
<keyword evidence="2" id="KW-1185">Reference proteome</keyword>
<protein>
    <submittedName>
        <fullName evidence="1">Uncharacterized protein</fullName>
    </submittedName>
</protein>
<dbReference type="Proteomes" id="UP000215027">
    <property type="component" value="Chromosome I"/>
</dbReference>